<dbReference type="InterPro" id="IPR036890">
    <property type="entry name" value="HATPase_C_sf"/>
</dbReference>
<name>A0A2T1A2H6_9ACTN</name>
<dbReference type="Pfam" id="PF07730">
    <property type="entry name" value="HisKA_3"/>
    <property type="match status" value="1"/>
</dbReference>
<dbReference type="GO" id="GO:0046983">
    <property type="term" value="F:protein dimerization activity"/>
    <property type="evidence" value="ECO:0007669"/>
    <property type="project" value="InterPro"/>
</dbReference>
<feature type="transmembrane region" description="Helical" evidence="4">
    <location>
        <begin position="20"/>
        <end position="40"/>
    </location>
</feature>
<feature type="transmembrane region" description="Helical" evidence="4">
    <location>
        <begin position="140"/>
        <end position="157"/>
    </location>
</feature>
<dbReference type="InterPro" id="IPR050482">
    <property type="entry name" value="Sensor_HK_TwoCompSys"/>
</dbReference>
<keyword evidence="3" id="KW-0902">Two-component regulatory system</keyword>
<evidence type="ECO:0000259" key="5">
    <source>
        <dbReference type="Pfam" id="PF07730"/>
    </source>
</evidence>
<evidence type="ECO:0000256" key="1">
    <source>
        <dbReference type="ARBA" id="ARBA00022679"/>
    </source>
</evidence>
<dbReference type="GO" id="GO:0016020">
    <property type="term" value="C:membrane"/>
    <property type="evidence" value="ECO:0007669"/>
    <property type="project" value="InterPro"/>
</dbReference>
<protein>
    <submittedName>
        <fullName evidence="6">Two-component system sensor histidine kinase DesK</fullName>
    </submittedName>
</protein>
<dbReference type="CDD" id="cd16917">
    <property type="entry name" value="HATPase_UhpB-NarQ-NarX-like"/>
    <property type="match status" value="1"/>
</dbReference>
<dbReference type="RefSeq" id="WP_106348283.1">
    <property type="nucleotide sequence ID" value="NZ_PVUE01000004.1"/>
</dbReference>
<proteinExistence type="predicted"/>
<feature type="transmembrane region" description="Helical" evidence="4">
    <location>
        <begin position="117"/>
        <end position="135"/>
    </location>
</feature>
<feature type="transmembrane region" description="Helical" evidence="4">
    <location>
        <begin position="52"/>
        <end position="73"/>
    </location>
</feature>
<dbReference type="Gene3D" id="3.30.565.10">
    <property type="entry name" value="Histidine kinase-like ATPase, C-terminal domain"/>
    <property type="match status" value="1"/>
</dbReference>
<organism evidence="6 7">
    <name type="scientific">Antricoccus suffuscus</name>
    <dbReference type="NCBI Taxonomy" id="1629062"/>
    <lineage>
        <taxon>Bacteria</taxon>
        <taxon>Bacillati</taxon>
        <taxon>Actinomycetota</taxon>
        <taxon>Actinomycetes</taxon>
        <taxon>Geodermatophilales</taxon>
        <taxon>Antricoccaceae</taxon>
        <taxon>Antricoccus</taxon>
    </lineage>
</organism>
<evidence type="ECO:0000256" key="2">
    <source>
        <dbReference type="ARBA" id="ARBA00022777"/>
    </source>
</evidence>
<evidence type="ECO:0000256" key="4">
    <source>
        <dbReference type="SAM" id="Phobius"/>
    </source>
</evidence>
<feature type="transmembrane region" description="Helical" evidence="4">
    <location>
        <begin position="163"/>
        <end position="183"/>
    </location>
</feature>
<dbReference type="PANTHER" id="PTHR24421">
    <property type="entry name" value="NITRATE/NITRITE SENSOR PROTEIN NARX-RELATED"/>
    <property type="match status" value="1"/>
</dbReference>
<keyword evidence="7" id="KW-1185">Reference proteome</keyword>
<comment type="caution">
    <text evidence="6">The sequence shown here is derived from an EMBL/GenBank/DDBJ whole genome shotgun (WGS) entry which is preliminary data.</text>
</comment>
<evidence type="ECO:0000256" key="3">
    <source>
        <dbReference type="ARBA" id="ARBA00023012"/>
    </source>
</evidence>
<reference evidence="6 7" key="1">
    <citation type="submission" date="2018-03" db="EMBL/GenBank/DDBJ databases">
        <title>Genomic Encyclopedia of Archaeal and Bacterial Type Strains, Phase II (KMG-II): from individual species to whole genera.</title>
        <authorList>
            <person name="Goeker M."/>
        </authorList>
    </citation>
    <scope>NUCLEOTIDE SEQUENCE [LARGE SCALE GENOMIC DNA]</scope>
    <source>
        <strain evidence="6 7">DSM 100065</strain>
    </source>
</reference>
<dbReference type="Proteomes" id="UP000237752">
    <property type="component" value="Unassembled WGS sequence"/>
</dbReference>
<dbReference type="GO" id="GO:0000155">
    <property type="term" value="F:phosphorelay sensor kinase activity"/>
    <property type="evidence" value="ECO:0007669"/>
    <property type="project" value="InterPro"/>
</dbReference>
<feature type="transmembrane region" description="Helical" evidence="4">
    <location>
        <begin position="85"/>
        <end position="105"/>
    </location>
</feature>
<keyword evidence="4" id="KW-0812">Transmembrane</keyword>
<sequence>MAGVRQWWLGHSNPERFEIYTVWSLYFILLIEPFLCLGLVGRVAPGRMNAYGVYGVGTLVHAFLCILVLRASFEHVKSKRPVNRYLLVGLAAITLAMVVLAWFTFDWFVADDIGGRMWGSLIPVAFALGAACPLLARRQLWFGALAVPVVFAAAAVIGGPERLGVVAVVISSGAVILGAIFTVRMSIAMVGLVWEIDRSKHAGAALAVAEERLRFSRDLHDVLGRNLSVISVKSQLAAEFASRGRPEASDEMQEVRRIADDSLREVREVVRGYRKSHLDTELTGAQAILRAAGIDCTVDGSAGDLPVQAHDALGWVVREAVTNVIRHSAAGTCAITLIRRSEPDEIALVVWNDGARQSGPAVSGSGLAGLSERLGSVGGTLESAQPAPGEFRLTATIPAKAWLPRVNTDVKS</sequence>
<dbReference type="OrthoDB" id="5241784at2"/>
<evidence type="ECO:0000313" key="7">
    <source>
        <dbReference type="Proteomes" id="UP000237752"/>
    </source>
</evidence>
<dbReference type="SUPFAM" id="SSF55874">
    <property type="entry name" value="ATPase domain of HSP90 chaperone/DNA topoisomerase II/histidine kinase"/>
    <property type="match status" value="1"/>
</dbReference>
<keyword evidence="2 6" id="KW-0418">Kinase</keyword>
<dbReference type="EMBL" id="PVUE01000004">
    <property type="protein sequence ID" value="PRZ42744.1"/>
    <property type="molecule type" value="Genomic_DNA"/>
</dbReference>
<feature type="domain" description="Signal transduction histidine kinase subgroup 3 dimerisation and phosphoacceptor" evidence="5">
    <location>
        <begin position="211"/>
        <end position="277"/>
    </location>
</feature>
<accession>A0A2T1A2H6</accession>
<dbReference type="PANTHER" id="PTHR24421:SF63">
    <property type="entry name" value="SENSOR HISTIDINE KINASE DESK"/>
    <property type="match status" value="1"/>
</dbReference>
<keyword evidence="1" id="KW-0808">Transferase</keyword>
<evidence type="ECO:0000313" key="6">
    <source>
        <dbReference type="EMBL" id="PRZ42744.1"/>
    </source>
</evidence>
<dbReference type="Gene3D" id="1.20.5.1930">
    <property type="match status" value="1"/>
</dbReference>
<dbReference type="InterPro" id="IPR011712">
    <property type="entry name" value="Sig_transdc_His_kin_sub3_dim/P"/>
</dbReference>
<keyword evidence="4" id="KW-1133">Transmembrane helix</keyword>
<dbReference type="AlphaFoldDB" id="A0A2T1A2H6"/>
<gene>
    <name evidence="6" type="ORF">CLV47_10490</name>
</gene>
<keyword evidence="4" id="KW-0472">Membrane</keyword>